<protein>
    <recommendedName>
        <fullName evidence="3">115 kDa protein in type-1 retrotransposable element R1DM</fullName>
    </recommendedName>
</protein>
<keyword evidence="2" id="KW-1185">Reference proteome</keyword>
<sequence length="225" mass="25634">DERLNFTEHFTQVSAKAGRVTGALCRIMPNLRGPGEAKRRLYVNVVLSVILYAAPVWSEALRTSTKSQRTLNRVLHCVAARVIAAYRTISLDAALVLARIPPIVLKADERRRTYERMVALRSEGIYDQRCLDRIRDQEANYLANPGLAGLRTISAICPYLREWRCGGLTFRFTQILSRHGCFGSYLYRIRRAPESICAASDLDEVDTPEHTLSHCSRWQAERRQL</sequence>
<dbReference type="OMA" id="HECEDGC"/>
<evidence type="ECO:0008006" key="3">
    <source>
        <dbReference type="Google" id="ProtNLM"/>
    </source>
</evidence>
<reference evidence="1 2" key="1">
    <citation type="journal article" date="2010" name="Science">
        <title>Genomic comparison of the ants Camponotus floridanus and Harpegnathos saltator.</title>
        <authorList>
            <person name="Bonasio R."/>
            <person name="Zhang G."/>
            <person name="Ye C."/>
            <person name="Mutti N.S."/>
            <person name="Fang X."/>
            <person name="Qin N."/>
            <person name="Donahue G."/>
            <person name="Yang P."/>
            <person name="Li Q."/>
            <person name="Li C."/>
            <person name="Zhang P."/>
            <person name="Huang Z."/>
            <person name="Berger S.L."/>
            <person name="Reinberg D."/>
            <person name="Wang J."/>
            <person name="Liebig J."/>
        </authorList>
    </citation>
    <scope>NUCLEOTIDE SEQUENCE [LARGE SCALE GENOMIC DNA]</scope>
    <source>
        <strain evidence="2">C129</strain>
    </source>
</reference>
<gene>
    <name evidence="1" type="ORF">EAG_06200</name>
</gene>
<feature type="non-terminal residue" evidence="1">
    <location>
        <position position="225"/>
    </location>
</feature>
<accession>E2A7V5</accession>
<evidence type="ECO:0000313" key="2">
    <source>
        <dbReference type="Proteomes" id="UP000000311"/>
    </source>
</evidence>
<dbReference type="InParanoid" id="E2A7V5"/>
<dbReference type="OrthoDB" id="7698238at2759"/>
<feature type="non-terminal residue" evidence="1">
    <location>
        <position position="1"/>
    </location>
</feature>
<name>E2A7V5_CAMFO</name>
<dbReference type="AlphaFoldDB" id="E2A7V5"/>
<organism evidence="2">
    <name type="scientific">Camponotus floridanus</name>
    <name type="common">Florida carpenter ant</name>
    <dbReference type="NCBI Taxonomy" id="104421"/>
    <lineage>
        <taxon>Eukaryota</taxon>
        <taxon>Metazoa</taxon>
        <taxon>Ecdysozoa</taxon>
        <taxon>Arthropoda</taxon>
        <taxon>Hexapoda</taxon>
        <taxon>Insecta</taxon>
        <taxon>Pterygota</taxon>
        <taxon>Neoptera</taxon>
        <taxon>Endopterygota</taxon>
        <taxon>Hymenoptera</taxon>
        <taxon>Apocrita</taxon>
        <taxon>Aculeata</taxon>
        <taxon>Formicoidea</taxon>
        <taxon>Formicidae</taxon>
        <taxon>Formicinae</taxon>
        <taxon>Camponotus</taxon>
    </lineage>
</organism>
<dbReference type="EMBL" id="GL437417">
    <property type="protein sequence ID" value="EFN70484.1"/>
    <property type="molecule type" value="Genomic_DNA"/>
</dbReference>
<dbReference type="Proteomes" id="UP000000311">
    <property type="component" value="Unassembled WGS sequence"/>
</dbReference>
<proteinExistence type="predicted"/>
<evidence type="ECO:0000313" key="1">
    <source>
        <dbReference type="EMBL" id="EFN70484.1"/>
    </source>
</evidence>